<dbReference type="PANTHER" id="PTHR33495">
    <property type="entry name" value="ANTI-SIGMA FACTOR ANTAGONIST TM_1081-RELATED-RELATED"/>
    <property type="match status" value="1"/>
</dbReference>
<evidence type="ECO:0000259" key="3">
    <source>
        <dbReference type="PROSITE" id="PS50801"/>
    </source>
</evidence>
<dbReference type="OrthoDB" id="9796601at2"/>
<gene>
    <name evidence="4" type="ORF">ACPOL_0775</name>
</gene>
<feature type="domain" description="STAS" evidence="3">
    <location>
        <begin position="21"/>
        <end position="110"/>
    </location>
</feature>
<comment type="similarity">
    <text evidence="1 2">Belongs to the anti-sigma-factor antagonist family.</text>
</comment>
<dbReference type="AlphaFoldDB" id="A0A2Z5FUH2"/>
<evidence type="ECO:0000313" key="5">
    <source>
        <dbReference type="Proteomes" id="UP000253606"/>
    </source>
</evidence>
<accession>A0A2Z5FUH2</accession>
<dbReference type="GO" id="GO:0043856">
    <property type="term" value="F:anti-sigma factor antagonist activity"/>
    <property type="evidence" value="ECO:0007669"/>
    <property type="project" value="InterPro"/>
</dbReference>
<dbReference type="SUPFAM" id="SSF52091">
    <property type="entry name" value="SpoIIaa-like"/>
    <property type="match status" value="1"/>
</dbReference>
<dbReference type="PROSITE" id="PS50801">
    <property type="entry name" value="STAS"/>
    <property type="match status" value="1"/>
</dbReference>
<name>A0A2Z5FUH2_9BACT</name>
<dbReference type="Pfam" id="PF01740">
    <property type="entry name" value="STAS"/>
    <property type="match status" value="1"/>
</dbReference>
<reference evidence="4 5" key="1">
    <citation type="journal article" date="2018" name="Front. Microbiol.">
        <title>Hydrolytic Capabilities as a Key to Environmental Success: Chitinolytic and Cellulolytic Acidobacteria From Acidic Sub-arctic Soils and Boreal Peatlands.</title>
        <authorList>
            <person name="Belova S.E."/>
            <person name="Ravin N.V."/>
            <person name="Pankratov T.A."/>
            <person name="Rakitin A.L."/>
            <person name="Ivanova A.A."/>
            <person name="Beletsky A.V."/>
            <person name="Mardanov A.V."/>
            <person name="Sinninghe Damste J.S."/>
            <person name="Dedysh S.N."/>
        </authorList>
    </citation>
    <scope>NUCLEOTIDE SEQUENCE [LARGE SCALE GENOMIC DNA]</scope>
    <source>
        <strain evidence="4 5">SBC82</strain>
    </source>
</reference>
<dbReference type="KEGG" id="abas:ACPOL_0775"/>
<evidence type="ECO:0000256" key="2">
    <source>
        <dbReference type="RuleBase" id="RU003749"/>
    </source>
</evidence>
<dbReference type="RefSeq" id="WP_114205834.1">
    <property type="nucleotide sequence ID" value="NZ_CP030840.1"/>
</dbReference>
<dbReference type="CDD" id="cd07043">
    <property type="entry name" value="STAS_anti-anti-sigma_factors"/>
    <property type="match status" value="1"/>
</dbReference>
<dbReference type="PANTHER" id="PTHR33495:SF2">
    <property type="entry name" value="ANTI-SIGMA FACTOR ANTAGONIST TM_1081-RELATED"/>
    <property type="match status" value="1"/>
</dbReference>
<dbReference type="Gene3D" id="3.30.750.24">
    <property type="entry name" value="STAS domain"/>
    <property type="match status" value="1"/>
</dbReference>
<evidence type="ECO:0000256" key="1">
    <source>
        <dbReference type="ARBA" id="ARBA00009013"/>
    </source>
</evidence>
<dbReference type="InterPro" id="IPR002645">
    <property type="entry name" value="STAS_dom"/>
</dbReference>
<sequence>MNIDIENLDGIIIAHLRAEALDASNAKEFKTKAAALIIPGTTLIFNLGSLQFVDSSGLGALLSCLRQLNASGGALKLCGLVKPVRALFELVRMHRVFEIFNTQEEAIRSYRKDVVTLVD</sequence>
<organism evidence="4 5">
    <name type="scientific">Acidisarcina polymorpha</name>
    <dbReference type="NCBI Taxonomy" id="2211140"/>
    <lineage>
        <taxon>Bacteria</taxon>
        <taxon>Pseudomonadati</taxon>
        <taxon>Acidobacteriota</taxon>
        <taxon>Terriglobia</taxon>
        <taxon>Terriglobales</taxon>
        <taxon>Acidobacteriaceae</taxon>
        <taxon>Acidisarcina</taxon>
    </lineage>
</organism>
<dbReference type="InterPro" id="IPR003658">
    <property type="entry name" value="Anti-sigma_ant"/>
</dbReference>
<protein>
    <recommendedName>
        <fullName evidence="2">Anti-sigma factor antagonist</fullName>
    </recommendedName>
</protein>
<evidence type="ECO:0000313" key="4">
    <source>
        <dbReference type="EMBL" id="AXC10136.1"/>
    </source>
</evidence>
<dbReference type="NCBIfam" id="TIGR00377">
    <property type="entry name" value="ant_ant_sig"/>
    <property type="match status" value="1"/>
</dbReference>
<dbReference type="EMBL" id="CP030840">
    <property type="protein sequence ID" value="AXC10136.1"/>
    <property type="molecule type" value="Genomic_DNA"/>
</dbReference>
<proteinExistence type="inferred from homology"/>
<keyword evidence="5" id="KW-1185">Reference proteome</keyword>
<dbReference type="Proteomes" id="UP000253606">
    <property type="component" value="Chromosome"/>
</dbReference>
<dbReference type="InterPro" id="IPR036513">
    <property type="entry name" value="STAS_dom_sf"/>
</dbReference>